<protein>
    <recommendedName>
        <fullName evidence="3">Keratin</fullName>
    </recommendedName>
</protein>
<accession>A0A8B9BWM1</accession>
<reference evidence="4" key="1">
    <citation type="submission" date="2025-08" db="UniProtKB">
        <authorList>
            <consortium name="Ensembl"/>
        </authorList>
    </citation>
    <scope>IDENTIFICATION</scope>
</reference>
<organism evidence="4 5">
    <name type="scientific">Anser brachyrhynchus</name>
    <name type="common">Pink-footed goose</name>
    <dbReference type="NCBI Taxonomy" id="132585"/>
    <lineage>
        <taxon>Eukaryota</taxon>
        <taxon>Metazoa</taxon>
        <taxon>Chordata</taxon>
        <taxon>Craniata</taxon>
        <taxon>Vertebrata</taxon>
        <taxon>Euteleostomi</taxon>
        <taxon>Archelosauria</taxon>
        <taxon>Archosauria</taxon>
        <taxon>Dinosauria</taxon>
        <taxon>Saurischia</taxon>
        <taxon>Theropoda</taxon>
        <taxon>Coelurosauria</taxon>
        <taxon>Aves</taxon>
        <taxon>Neognathae</taxon>
        <taxon>Galloanserae</taxon>
        <taxon>Anseriformes</taxon>
        <taxon>Anatidae</taxon>
        <taxon>Anserinae</taxon>
        <taxon>Anser</taxon>
    </lineage>
</organism>
<dbReference type="Pfam" id="PF02422">
    <property type="entry name" value="Keratin"/>
    <property type="match status" value="1"/>
</dbReference>
<comment type="subunit">
    <text evidence="3">The avian keratins (F-ker, S-ker, C-ker and B-ker) are a complex mixture of very similar polypeptides.</text>
</comment>
<evidence type="ECO:0000313" key="4">
    <source>
        <dbReference type="Ensembl" id="ENSABRP00000009957.1"/>
    </source>
</evidence>
<evidence type="ECO:0000256" key="1">
    <source>
        <dbReference type="ARBA" id="ARBA00008702"/>
    </source>
</evidence>
<dbReference type="AlphaFoldDB" id="A0A8B9BWM1"/>
<keyword evidence="2 3" id="KW-0416">Keratin</keyword>
<evidence type="ECO:0000313" key="5">
    <source>
        <dbReference type="Proteomes" id="UP000694426"/>
    </source>
</evidence>
<dbReference type="GO" id="GO:0005882">
    <property type="term" value="C:intermediate filament"/>
    <property type="evidence" value="ECO:0007669"/>
    <property type="project" value="UniProtKB-KW"/>
</dbReference>
<dbReference type="InterPro" id="IPR003461">
    <property type="entry name" value="Keratin"/>
</dbReference>
<keyword evidence="5" id="KW-1185">Reference proteome</keyword>
<dbReference type="GO" id="GO:0005200">
    <property type="term" value="F:structural constituent of cytoskeleton"/>
    <property type="evidence" value="ECO:0007669"/>
    <property type="project" value="InterPro"/>
</dbReference>
<dbReference type="Proteomes" id="UP000694426">
    <property type="component" value="Unplaced"/>
</dbReference>
<comment type="similarity">
    <text evidence="1 3">Belongs to the avian keratin family.</text>
</comment>
<dbReference type="PANTHER" id="PTHR31203:SF1">
    <property type="entry name" value="BETA-KERATIN-RELATED PROTEIN-RELATED"/>
    <property type="match status" value="1"/>
</dbReference>
<evidence type="ECO:0000256" key="2">
    <source>
        <dbReference type="ARBA" id="ARBA00022744"/>
    </source>
</evidence>
<dbReference type="Ensembl" id="ENSABRT00000014205.1">
    <property type="protein sequence ID" value="ENSABRP00000009957.1"/>
    <property type="gene ID" value="ENSABRG00000008916.1"/>
</dbReference>
<evidence type="ECO:0000256" key="3">
    <source>
        <dbReference type="RuleBase" id="RU364002"/>
    </source>
</evidence>
<sequence>MKNVSHPPDCLRKDIKALIVLGCSNHFSLPALCCGGIRLHSQKMSFYGQMISSRCLAPCEVTCPQPMVNACSQPCVTSCGDSRAVIYPPPVVMTFPGPILSSCPQESIVGSSAPAGFGSSFGYTSSQGPRGFYDSGRPYTYGKSYSSYGSSGYGAGRYRSC</sequence>
<reference evidence="4" key="2">
    <citation type="submission" date="2025-09" db="UniProtKB">
        <authorList>
            <consortium name="Ensembl"/>
        </authorList>
    </citation>
    <scope>IDENTIFICATION</scope>
</reference>
<name>A0A8B9BWM1_9AVES</name>
<dbReference type="PANTHER" id="PTHR31203">
    <property type="entry name" value="BETA-KERATIN-RELATED PROTEIN-RELATED"/>
    <property type="match status" value="1"/>
</dbReference>
<proteinExistence type="inferred from homology"/>
<dbReference type="GeneTree" id="ENSGT01030000234722"/>